<dbReference type="AlphaFoldDB" id="X6MKT2"/>
<keyword evidence="5" id="KW-1185">Reference proteome</keyword>
<evidence type="ECO:0000313" key="4">
    <source>
        <dbReference type="EMBL" id="ETO14623.1"/>
    </source>
</evidence>
<evidence type="ECO:0000256" key="3">
    <source>
        <dbReference type="PROSITE-ProRule" id="PRU00221"/>
    </source>
</evidence>
<dbReference type="CDD" id="cd00200">
    <property type="entry name" value="WD40"/>
    <property type="match status" value="1"/>
</dbReference>
<evidence type="ECO:0000313" key="5">
    <source>
        <dbReference type="Proteomes" id="UP000023152"/>
    </source>
</evidence>
<dbReference type="GO" id="GO:0017070">
    <property type="term" value="F:U6 snRNA binding"/>
    <property type="evidence" value="ECO:0007669"/>
    <property type="project" value="TreeGrafter"/>
</dbReference>
<comment type="caution">
    <text evidence="4">The sequence shown here is derived from an EMBL/GenBank/DDBJ whole genome shotgun (WGS) entry which is preliminary data.</text>
</comment>
<dbReference type="InterPro" id="IPR015943">
    <property type="entry name" value="WD40/YVTN_repeat-like_dom_sf"/>
</dbReference>
<protein>
    <submittedName>
        <fullName evidence="4">WD repeat-containing protein</fullName>
    </submittedName>
</protein>
<sequence length="346" mass="40591">MYYFMLTKIFLKTPFLTLERKKVQYLTFYIIKNDLKRKNKMTTFANEKQTSIQLALVSFSTSFQKIYCFFNVLFISEEEKIQVIIRHWIRTLQIKFGWINEFDKLIVNYIYNLFMFDTFQASSKLINSFIGHPSCVYSIDYSTFDDCQFICSGSNDKTVSVWDIDNNKQIQSFNGHFRSVTCVKFSSYHYRNHHQNVIFSSSHDKNIRSWDFKHNKPLQILNGHTDFISCIKFSSFNGGRYLCSASYDRTIRLWDVETSKQLHVFNGHECGIWSIDFSSLQRNYNNDNNIGVIGGNGYKICSGSGDNTIRIWDIETYKQCNVFKGHEDIVMSVKYGSNELLNTILS</sequence>
<keyword evidence="1 3" id="KW-0853">WD repeat</keyword>
<dbReference type="Gene3D" id="2.130.10.10">
    <property type="entry name" value="YVTN repeat-like/Quinoprotein amine dehydrogenase"/>
    <property type="match status" value="1"/>
</dbReference>
<dbReference type="SMART" id="SM00320">
    <property type="entry name" value="WD40"/>
    <property type="match status" value="4"/>
</dbReference>
<dbReference type="PANTHER" id="PTHR19846:SF6">
    <property type="entry name" value="F-BOX DOMAIN-CONTAINING PROTEIN"/>
    <property type="match status" value="1"/>
</dbReference>
<organism evidence="4 5">
    <name type="scientific">Reticulomyxa filosa</name>
    <dbReference type="NCBI Taxonomy" id="46433"/>
    <lineage>
        <taxon>Eukaryota</taxon>
        <taxon>Sar</taxon>
        <taxon>Rhizaria</taxon>
        <taxon>Retaria</taxon>
        <taxon>Foraminifera</taxon>
        <taxon>Monothalamids</taxon>
        <taxon>Reticulomyxidae</taxon>
        <taxon>Reticulomyxa</taxon>
    </lineage>
</organism>
<dbReference type="GO" id="GO:0046540">
    <property type="term" value="C:U4/U6 x U5 tri-snRNP complex"/>
    <property type="evidence" value="ECO:0007669"/>
    <property type="project" value="TreeGrafter"/>
</dbReference>
<dbReference type="GO" id="GO:0000398">
    <property type="term" value="P:mRNA splicing, via spliceosome"/>
    <property type="evidence" value="ECO:0007669"/>
    <property type="project" value="TreeGrafter"/>
</dbReference>
<dbReference type="Pfam" id="PF00400">
    <property type="entry name" value="WD40"/>
    <property type="match status" value="4"/>
</dbReference>
<feature type="repeat" description="WD" evidence="3">
    <location>
        <begin position="221"/>
        <end position="264"/>
    </location>
</feature>
<reference evidence="4 5" key="1">
    <citation type="journal article" date="2013" name="Curr. Biol.">
        <title>The Genome of the Foraminiferan Reticulomyxa filosa.</title>
        <authorList>
            <person name="Glockner G."/>
            <person name="Hulsmann N."/>
            <person name="Schleicher M."/>
            <person name="Noegel A.A."/>
            <person name="Eichinger L."/>
            <person name="Gallinger C."/>
            <person name="Pawlowski J."/>
            <person name="Sierra R."/>
            <person name="Euteneuer U."/>
            <person name="Pillet L."/>
            <person name="Moustafa A."/>
            <person name="Platzer M."/>
            <person name="Groth M."/>
            <person name="Szafranski K."/>
            <person name="Schliwa M."/>
        </authorList>
    </citation>
    <scope>NUCLEOTIDE SEQUENCE [LARGE SCALE GENOMIC DNA]</scope>
</reference>
<name>X6MKT2_RETFI</name>
<gene>
    <name evidence="4" type="ORF">RFI_22745</name>
</gene>
<feature type="repeat" description="WD" evidence="3">
    <location>
        <begin position="173"/>
        <end position="220"/>
    </location>
</feature>
<dbReference type="SUPFAM" id="SSF50978">
    <property type="entry name" value="WD40 repeat-like"/>
    <property type="match status" value="1"/>
</dbReference>
<dbReference type="InterPro" id="IPR019775">
    <property type="entry name" value="WD40_repeat_CS"/>
</dbReference>
<dbReference type="Proteomes" id="UP000023152">
    <property type="component" value="Unassembled WGS sequence"/>
</dbReference>
<feature type="repeat" description="WD" evidence="3">
    <location>
        <begin position="129"/>
        <end position="172"/>
    </location>
</feature>
<feature type="repeat" description="WD" evidence="3">
    <location>
        <begin position="296"/>
        <end position="322"/>
    </location>
</feature>
<dbReference type="PROSITE" id="PS50294">
    <property type="entry name" value="WD_REPEATS_REGION"/>
    <property type="match status" value="2"/>
</dbReference>
<dbReference type="InterPro" id="IPR001680">
    <property type="entry name" value="WD40_rpt"/>
</dbReference>
<dbReference type="GO" id="GO:0030621">
    <property type="term" value="F:U4 snRNA binding"/>
    <property type="evidence" value="ECO:0007669"/>
    <property type="project" value="TreeGrafter"/>
</dbReference>
<proteinExistence type="predicted"/>
<keyword evidence="2" id="KW-0677">Repeat</keyword>
<evidence type="ECO:0000256" key="1">
    <source>
        <dbReference type="ARBA" id="ARBA00022574"/>
    </source>
</evidence>
<dbReference type="PRINTS" id="PR00320">
    <property type="entry name" value="GPROTEINBRPT"/>
</dbReference>
<evidence type="ECO:0000256" key="2">
    <source>
        <dbReference type="ARBA" id="ARBA00022737"/>
    </source>
</evidence>
<dbReference type="PANTHER" id="PTHR19846">
    <property type="entry name" value="WD40 REPEAT PROTEIN"/>
    <property type="match status" value="1"/>
</dbReference>
<dbReference type="InterPro" id="IPR036322">
    <property type="entry name" value="WD40_repeat_dom_sf"/>
</dbReference>
<dbReference type="EMBL" id="ASPP01019908">
    <property type="protein sequence ID" value="ETO14623.1"/>
    <property type="molecule type" value="Genomic_DNA"/>
</dbReference>
<dbReference type="PROSITE" id="PS50082">
    <property type="entry name" value="WD_REPEATS_2"/>
    <property type="match status" value="4"/>
</dbReference>
<dbReference type="InterPro" id="IPR020472">
    <property type="entry name" value="WD40_PAC1"/>
</dbReference>
<accession>X6MKT2</accession>
<dbReference type="PROSITE" id="PS00678">
    <property type="entry name" value="WD_REPEATS_1"/>
    <property type="match status" value="4"/>
</dbReference>